<gene>
    <name evidence="4" type="ORF">A4S15_00575</name>
</gene>
<dbReference type="EMBL" id="LWDL01000026">
    <property type="protein sequence ID" value="OQW50135.1"/>
    <property type="molecule type" value="Genomic_DNA"/>
</dbReference>
<evidence type="ECO:0000313" key="4">
    <source>
        <dbReference type="EMBL" id="OQW50135.1"/>
    </source>
</evidence>
<dbReference type="SUPFAM" id="SSF52172">
    <property type="entry name" value="CheY-like"/>
    <property type="match status" value="1"/>
</dbReference>
<protein>
    <submittedName>
        <fullName evidence="4">MFS transporter</fullName>
    </submittedName>
</protein>
<dbReference type="InterPro" id="IPR050595">
    <property type="entry name" value="Bact_response_regulator"/>
</dbReference>
<keyword evidence="1 2" id="KW-0597">Phosphoprotein</keyword>
<dbReference type="PROSITE" id="PS50110">
    <property type="entry name" value="RESPONSE_REGULATORY"/>
    <property type="match status" value="1"/>
</dbReference>
<dbReference type="AlphaFoldDB" id="A0A1W9HRQ9"/>
<dbReference type="PANTHER" id="PTHR44591">
    <property type="entry name" value="STRESS RESPONSE REGULATOR PROTEIN 1"/>
    <property type="match status" value="1"/>
</dbReference>
<dbReference type="Proteomes" id="UP000192872">
    <property type="component" value="Unassembled WGS sequence"/>
</dbReference>
<dbReference type="InterPro" id="IPR001789">
    <property type="entry name" value="Sig_transdc_resp-reg_receiver"/>
</dbReference>
<accession>A0A1W9HRQ9</accession>
<dbReference type="Pfam" id="PF00072">
    <property type="entry name" value="Response_reg"/>
    <property type="match status" value="1"/>
</dbReference>
<name>A0A1W9HRQ9_9HYPH</name>
<dbReference type="InterPro" id="IPR011006">
    <property type="entry name" value="CheY-like_superfamily"/>
</dbReference>
<evidence type="ECO:0000313" key="5">
    <source>
        <dbReference type="Proteomes" id="UP000192872"/>
    </source>
</evidence>
<comment type="caution">
    <text evidence="4">The sequence shown here is derived from an EMBL/GenBank/DDBJ whole genome shotgun (WGS) entry which is preliminary data.</text>
</comment>
<feature type="modified residue" description="4-aspartylphosphate" evidence="2">
    <location>
        <position position="54"/>
    </location>
</feature>
<dbReference type="Gene3D" id="3.40.50.2300">
    <property type="match status" value="1"/>
</dbReference>
<dbReference type="PANTHER" id="PTHR44591:SF21">
    <property type="entry name" value="TWO-COMPONENT RESPONSE REGULATOR"/>
    <property type="match status" value="1"/>
</dbReference>
<evidence type="ECO:0000256" key="2">
    <source>
        <dbReference type="PROSITE-ProRule" id="PRU00169"/>
    </source>
</evidence>
<organism evidence="4 5">
    <name type="scientific">Candidatus Raskinella chloraquaticus</name>
    <dbReference type="NCBI Taxonomy" id="1951219"/>
    <lineage>
        <taxon>Bacteria</taxon>
        <taxon>Pseudomonadati</taxon>
        <taxon>Pseudomonadota</taxon>
        <taxon>Alphaproteobacteria</taxon>
        <taxon>Hyphomicrobiales</taxon>
        <taxon>Phreatobacteraceae</taxon>
        <taxon>Candidatus Raskinella</taxon>
    </lineage>
</organism>
<dbReference type="RefSeq" id="WP_376800130.1">
    <property type="nucleotide sequence ID" value="NZ_DBNB01000028.1"/>
</dbReference>
<proteinExistence type="predicted"/>
<feature type="domain" description="Response regulatory" evidence="3">
    <location>
        <begin position="3"/>
        <end position="119"/>
    </location>
</feature>
<dbReference type="STRING" id="1827387.A4S15_00575"/>
<dbReference type="SMART" id="SM00448">
    <property type="entry name" value="REC"/>
    <property type="match status" value="1"/>
</dbReference>
<dbReference type="CDD" id="cd17546">
    <property type="entry name" value="REC_hyHK_CKI1_RcsC-like"/>
    <property type="match status" value="1"/>
</dbReference>
<sequence>MARVLLAEDDDGARTQLKRALAKDGHDVVDASDGGEALSALQAAPHSFDLLLADIKMPVMDGIALALAAVRDAPDLPIILMSGYADQRARASNLSTLVRDVITKPFTLAELRGSIARALAPSHSPDTIAN</sequence>
<reference evidence="4 5" key="1">
    <citation type="journal article" date="2017" name="Water Res.">
        <title>Comammox in drinking water systems.</title>
        <authorList>
            <person name="Wang Y."/>
            <person name="Ma L."/>
            <person name="Mao Y."/>
            <person name="Jiang X."/>
            <person name="Xia Y."/>
            <person name="Yu K."/>
            <person name="Li B."/>
            <person name="Zhang T."/>
        </authorList>
    </citation>
    <scope>NUCLEOTIDE SEQUENCE [LARGE SCALE GENOMIC DNA]</scope>
    <source>
        <strain evidence="4">SG_bin8</strain>
    </source>
</reference>
<dbReference type="GO" id="GO:0000160">
    <property type="term" value="P:phosphorelay signal transduction system"/>
    <property type="evidence" value="ECO:0007669"/>
    <property type="project" value="InterPro"/>
</dbReference>
<evidence type="ECO:0000256" key="1">
    <source>
        <dbReference type="ARBA" id="ARBA00022553"/>
    </source>
</evidence>
<evidence type="ECO:0000259" key="3">
    <source>
        <dbReference type="PROSITE" id="PS50110"/>
    </source>
</evidence>